<dbReference type="AlphaFoldDB" id="A0A9R1W8X5"/>
<dbReference type="GO" id="GO:0004190">
    <property type="term" value="F:aspartic-type endopeptidase activity"/>
    <property type="evidence" value="ECO:0007669"/>
    <property type="project" value="UniProtKB-KW"/>
</dbReference>
<dbReference type="Pfam" id="PF14541">
    <property type="entry name" value="TAXi_C"/>
    <property type="match status" value="1"/>
</dbReference>
<dbReference type="Proteomes" id="UP000235145">
    <property type="component" value="Unassembled WGS sequence"/>
</dbReference>
<dbReference type="InterPro" id="IPR032799">
    <property type="entry name" value="TAXi_C"/>
</dbReference>
<dbReference type="Gene3D" id="2.40.70.10">
    <property type="entry name" value="Acid Proteases"/>
    <property type="match status" value="2"/>
</dbReference>
<evidence type="ECO:0000256" key="1">
    <source>
        <dbReference type="ARBA" id="ARBA00007447"/>
    </source>
</evidence>
<dbReference type="PROSITE" id="PS51767">
    <property type="entry name" value="PEPTIDASE_A1"/>
    <property type="match status" value="1"/>
</dbReference>
<keyword evidence="7" id="KW-0472">Membrane</keyword>
<dbReference type="Pfam" id="PF14543">
    <property type="entry name" value="TAXi_N"/>
    <property type="match status" value="1"/>
</dbReference>
<dbReference type="PANTHER" id="PTHR13683:SF810">
    <property type="entry name" value="NEPENTHESIN"/>
    <property type="match status" value="1"/>
</dbReference>
<gene>
    <name evidence="9" type="ORF">LSAT_V11C200085800</name>
</gene>
<evidence type="ECO:0000256" key="4">
    <source>
        <dbReference type="ARBA" id="ARBA00022801"/>
    </source>
</evidence>
<dbReference type="InterPro" id="IPR033121">
    <property type="entry name" value="PEPTIDASE_A1"/>
</dbReference>
<accession>A0A9R1W8X5</accession>
<evidence type="ECO:0000313" key="10">
    <source>
        <dbReference type="Proteomes" id="UP000235145"/>
    </source>
</evidence>
<evidence type="ECO:0000256" key="6">
    <source>
        <dbReference type="PIRSR" id="PIRSR601461-1"/>
    </source>
</evidence>
<comment type="similarity">
    <text evidence="1">Belongs to the peptidase A1 family.</text>
</comment>
<dbReference type="SUPFAM" id="SSF50630">
    <property type="entry name" value="Acid proteases"/>
    <property type="match status" value="1"/>
</dbReference>
<keyword evidence="5" id="KW-0325">Glycoprotein</keyword>
<feature type="domain" description="Peptidase A1" evidence="8">
    <location>
        <begin position="90"/>
        <end position="451"/>
    </location>
</feature>
<protein>
    <recommendedName>
        <fullName evidence="8">Peptidase A1 domain-containing protein</fullName>
    </recommendedName>
</protein>
<dbReference type="GO" id="GO:0006508">
    <property type="term" value="P:proteolysis"/>
    <property type="evidence" value="ECO:0007669"/>
    <property type="project" value="UniProtKB-KW"/>
</dbReference>
<dbReference type="FunFam" id="2.40.70.10:FF:000018">
    <property type="entry name" value="Aspartic proteinase-like protein 2"/>
    <property type="match status" value="1"/>
</dbReference>
<dbReference type="CDD" id="cd05476">
    <property type="entry name" value="pepsin_A_like_plant"/>
    <property type="match status" value="1"/>
</dbReference>
<dbReference type="EMBL" id="NBSK02000002">
    <property type="protein sequence ID" value="KAJ0220741.1"/>
    <property type="molecule type" value="Genomic_DNA"/>
</dbReference>
<feature type="active site" evidence="6">
    <location>
        <position position="108"/>
    </location>
</feature>
<feature type="transmembrane region" description="Helical" evidence="7">
    <location>
        <begin position="492"/>
        <end position="511"/>
    </location>
</feature>
<reference evidence="9 10" key="1">
    <citation type="journal article" date="2017" name="Nat. Commun.">
        <title>Genome assembly with in vitro proximity ligation data and whole-genome triplication in lettuce.</title>
        <authorList>
            <person name="Reyes-Chin-Wo S."/>
            <person name="Wang Z."/>
            <person name="Yang X."/>
            <person name="Kozik A."/>
            <person name="Arikit S."/>
            <person name="Song C."/>
            <person name="Xia L."/>
            <person name="Froenicke L."/>
            <person name="Lavelle D.O."/>
            <person name="Truco M.J."/>
            <person name="Xia R."/>
            <person name="Zhu S."/>
            <person name="Xu C."/>
            <person name="Xu H."/>
            <person name="Xu X."/>
            <person name="Cox K."/>
            <person name="Korf I."/>
            <person name="Meyers B.C."/>
            <person name="Michelmore R.W."/>
        </authorList>
    </citation>
    <scope>NUCLEOTIDE SEQUENCE [LARGE SCALE GENOMIC DNA]</scope>
    <source>
        <strain evidence="10">cv. Salinas</strain>
        <tissue evidence="9">Seedlings</tissue>
    </source>
</reference>
<comment type="caution">
    <text evidence="9">The sequence shown here is derived from an EMBL/GenBank/DDBJ whole genome shotgun (WGS) entry which is preliminary data.</text>
</comment>
<dbReference type="InterPro" id="IPR034161">
    <property type="entry name" value="Pepsin-like_plant"/>
</dbReference>
<keyword evidence="4" id="KW-0378">Hydrolase</keyword>
<keyword evidence="3" id="KW-0064">Aspartyl protease</keyword>
<keyword evidence="2" id="KW-0645">Protease</keyword>
<feature type="active site" evidence="6">
    <location>
        <position position="332"/>
    </location>
</feature>
<organism evidence="9 10">
    <name type="scientific">Lactuca sativa</name>
    <name type="common">Garden lettuce</name>
    <dbReference type="NCBI Taxonomy" id="4236"/>
    <lineage>
        <taxon>Eukaryota</taxon>
        <taxon>Viridiplantae</taxon>
        <taxon>Streptophyta</taxon>
        <taxon>Embryophyta</taxon>
        <taxon>Tracheophyta</taxon>
        <taxon>Spermatophyta</taxon>
        <taxon>Magnoliopsida</taxon>
        <taxon>eudicotyledons</taxon>
        <taxon>Gunneridae</taxon>
        <taxon>Pentapetalae</taxon>
        <taxon>asterids</taxon>
        <taxon>campanulids</taxon>
        <taxon>Asterales</taxon>
        <taxon>Asteraceae</taxon>
        <taxon>Cichorioideae</taxon>
        <taxon>Cichorieae</taxon>
        <taxon>Lactucinae</taxon>
        <taxon>Lactuca</taxon>
    </lineage>
</organism>
<dbReference type="InterPro" id="IPR001461">
    <property type="entry name" value="Aspartic_peptidase_A1"/>
</dbReference>
<evidence type="ECO:0000256" key="5">
    <source>
        <dbReference type="ARBA" id="ARBA00023180"/>
    </source>
</evidence>
<keyword evidence="10" id="KW-1185">Reference proteome</keyword>
<keyword evidence="7" id="KW-1133">Transmembrane helix</keyword>
<evidence type="ECO:0000256" key="7">
    <source>
        <dbReference type="SAM" id="Phobius"/>
    </source>
</evidence>
<dbReference type="InterPro" id="IPR021109">
    <property type="entry name" value="Peptidase_aspartic_dom_sf"/>
</dbReference>
<evidence type="ECO:0000259" key="8">
    <source>
        <dbReference type="PROSITE" id="PS51767"/>
    </source>
</evidence>
<evidence type="ECO:0000256" key="3">
    <source>
        <dbReference type="ARBA" id="ARBA00022750"/>
    </source>
</evidence>
<keyword evidence="7" id="KW-0812">Transmembrane</keyword>
<sequence>MPVSIQNPVTLTLLGAVVFLLLQASVVRCGFPATLKLERAFPVNHRIELSHLKDRDNLRHRRILQQQSPSGGVIDFPVKGTYDPYRVGLYYTQVTLGSPPKDYYVQIDTGSDVLWVGCSPCNGCPKSSGLQIPVSFYDPSSSSTSSPISCSDQRCSQAGQSSDSSCSNDQCSYTFQYGDGSGTSGYYVSDLMHLETVVADSRSSNTSASVVFGELCLCNSCSTTETGDLVKSDRAVDGIFGFGQQGLSIISQLSSQGIAPDSFSHCLVGSDNGGGILVIGQIIEPNMVFTPLVKSQPHYNVNLQSISVNGQTLSIDPSVFAIDDNQGGTIIDSGTTLGYLAEGAYTPFVDAITQSVSQSVQPLISKGNRCYLITSSVSDIFPIVSLNFAGGASMNLRPQDYLLQQNSVNGAEVWCIGFQTIPNQGITILGDLVLKDKIIVYDLGGQRIGWADYDCETNVNVSSTSSGGRSEVVNAGQIGGVGSSLQITRYQLIPVLLLVSIVHLVVMFFGFS</sequence>
<proteinExistence type="inferred from homology"/>
<dbReference type="PRINTS" id="PR00792">
    <property type="entry name" value="PEPSIN"/>
</dbReference>
<evidence type="ECO:0000313" key="9">
    <source>
        <dbReference type="EMBL" id="KAJ0220741.1"/>
    </source>
</evidence>
<evidence type="ECO:0000256" key="2">
    <source>
        <dbReference type="ARBA" id="ARBA00022670"/>
    </source>
</evidence>
<name>A0A9R1W8X5_LACSA</name>
<dbReference type="InterPro" id="IPR032861">
    <property type="entry name" value="TAXi_N"/>
</dbReference>
<dbReference type="PANTHER" id="PTHR13683">
    <property type="entry name" value="ASPARTYL PROTEASES"/>
    <property type="match status" value="1"/>
</dbReference>